<organism evidence="4">
    <name type="scientific">Salmonella enterica subsp. enterica serovar Dessau</name>
    <dbReference type="NCBI Taxonomy" id="2564349"/>
    <lineage>
        <taxon>Bacteria</taxon>
        <taxon>Pseudomonadati</taxon>
        <taxon>Pseudomonadota</taxon>
        <taxon>Gammaproteobacteria</taxon>
        <taxon>Enterobacterales</taxon>
        <taxon>Enterobacteriaceae</taxon>
        <taxon>Salmonella</taxon>
    </lineage>
</organism>
<evidence type="ECO:0000256" key="1">
    <source>
        <dbReference type="ARBA" id="ARBA00022679"/>
    </source>
</evidence>
<evidence type="ECO:0000256" key="2">
    <source>
        <dbReference type="ARBA" id="ARBA00022777"/>
    </source>
</evidence>
<gene>
    <name evidence="4" type="ORF">F1331_25945</name>
</gene>
<dbReference type="EMBL" id="CP043765">
    <property type="protein sequence ID" value="QUS47089.1"/>
    <property type="molecule type" value="Genomic_DNA"/>
</dbReference>
<dbReference type="RefSeq" id="WP_219827634.1">
    <property type="nucleotide sequence ID" value="NZ_CP043765.1"/>
</dbReference>
<keyword evidence="1" id="KW-0808">Transferase</keyword>
<dbReference type="Pfam" id="PF07804">
    <property type="entry name" value="HipA_C"/>
    <property type="match status" value="1"/>
</dbReference>
<dbReference type="InterPro" id="IPR012893">
    <property type="entry name" value="HipA-like_C"/>
</dbReference>
<protein>
    <submittedName>
        <fullName evidence="4">HipA domain-containing protein</fullName>
    </submittedName>
</protein>
<feature type="domain" description="HipA-like C-terminal" evidence="3">
    <location>
        <begin position="1"/>
        <end position="81"/>
    </location>
</feature>
<proteinExistence type="predicted"/>
<dbReference type="AlphaFoldDB" id="A0A8E5IML7"/>
<accession>A0A8E5IML7</accession>
<name>A0A8E5IML7_SALET</name>
<reference evidence="4" key="1">
    <citation type="submission" date="2019-09" db="EMBL/GenBank/DDBJ databases">
        <title>Characterization of Mobilized Colistin Resistance Gene mcr-9 Carrying Colisitin Resistant Salmonella enterica serotype Senftenberg ST14.</title>
        <authorList>
            <person name="Cha M.-H."/>
            <person name="Woo G.-J."/>
        </authorList>
    </citation>
    <scope>NUCLEOTIDE SEQUENCE</scope>
    <source>
        <strain evidence="4">KUFSE-SAL0043</strain>
    </source>
</reference>
<keyword evidence="2" id="KW-0418">Kinase</keyword>
<sequence>MMTWAREAKLDTADVDLVDITDIHGLPSEVGAWTEKRALIVRRFDRDQKRRIHIEDFAQILNTYSESKYKFANYETVGKIIPLTQRCWLFYSSSAYLISSAKK</sequence>
<dbReference type="GO" id="GO:0016301">
    <property type="term" value="F:kinase activity"/>
    <property type="evidence" value="ECO:0007669"/>
    <property type="project" value="UniProtKB-KW"/>
</dbReference>
<evidence type="ECO:0000259" key="3">
    <source>
        <dbReference type="Pfam" id="PF07804"/>
    </source>
</evidence>
<evidence type="ECO:0000313" key="4">
    <source>
        <dbReference type="EMBL" id="QUS47089.1"/>
    </source>
</evidence>